<organism evidence="1 2">
    <name type="scientific">Streptomyces asiaticus subsp. ignotus</name>
    <dbReference type="NCBI Taxonomy" id="3098222"/>
    <lineage>
        <taxon>Bacteria</taxon>
        <taxon>Bacillati</taxon>
        <taxon>Actinomycetota</taxon>
        <taxon>Actinomycetes</taxon>
        <taxon>Kitasatosporales</taxon>
        <taxon>Streptomycetaceae</taxon>
        <taxon>Streptomyces</taxon>
        <taxon>Streptomyces violaceusniger group</taxon>
    </lineage>
</organism>
<comment type="caution">
    <text evidence="1">The sequence shown here is derived from an EMBL/GenBank/DDBJ whole genome shotgun (WGS) entry which is preliminary data.</text>
</comment>
<evidence type="ECO:0008006" key="3">
    <source>
        <dbReference type="Google" id="ProtNLM"/>
    </source>
</evidence>
<reference evidence="1 2" key="1">
    <citation type="submission" date="2023-11" db="EMBL/GenBank/DDBJ databases">
        <title>30 novel species of actinomycetes from the DSMZ collection.</title>
        <authorList>
            <person name="Nouioui I."/>
        </authorList>
    </citation>
    <scope>NUCLEOTIDE SEQUENCE [LARGE SCALE GENOMIC DNA]</scope>
    <source>
        <strain evidence="1 2">DSM 41524</strain>
    </source>
</reference>
<sequence length="50" mass="5712">MNTAGRNNLVDYHCYTDGEDGTWTYLRTKSTVYGWVWDPYLSGDGSSVRC</sequence>
<protein>
    <recommendedName>
        <fullName evidence="3">SH3 domain-containing protein</fullName>
    </recommendedName>
</protein>
<evidence type="ECO:0000313" key="1">
    <source>
        <dbReference type="EMBL" id="MEE4596066.1"/>
    </source>
</evidence>
<dbReference type="Proteomes" id="UP001354709">
    <property type="component" value="Unassembled WGS sequence"/>
</dbReference>
<accession>A0ABU7Q468</accession>
<keyword evidence="2" id="KW-1185">Reference proteome</keyword>
<name>A0ABU7Q468_9ACTN</name>
<proteinExistence type="predicted"/>
<dbReference type="EMBL" id="JAZBJO010000023">
    <property type="protein sequence ID" value="MEE4596066.1"/>
    <property type="molecule type" value="Genomic_DNA"/>
</dbReference>
<gene>
    <name evidence="1" type="ORF">V2J94_29930</name>
</gene>
<evidence type="ECO:0000313" key="2">
    <source>
        <dbReference type="Proteomes" id="UP001354709"/>
    </source>
</evidence>
<dbReference type="RefSeq" id="WP_330812544.1">
    <property type="nucleotide sequence ID" value="NZ_JAZBJO010000023.1"/>
</dbReference>